<dbReference type="InterPro" id="IPR022753">
    <property type="entry name" value="T4SS_pilus_biogen_PilP"/>
</dbReference>
<feature type="chain" id="PRO_5012882376" description="Type IV pilus biogenesis protein PilP" evidence="1">
    <location>
        <begin position="32"/>
        <end position="224"/>
    </location>
</feature>
<organism evidence="2">
    <name type="scientific">Cupriavidus necator</name>
    <name type="common">Alcaligenes eutrophus</name>
    <name type="synonym">Ralstonia eutropha</name>
    <dbReference type="NCBI Taxonomy" id="106590"/>
    <lineage>
        <taxon>Bacteria</taxon>
        <taxon>Pseudomonadati</taxon>
        <taxon>Pseudomonadota</taxon>
        <taxon>Betaproteobacteria</taxon>
        <taxon>Burkholderiales</taxon>
        <taxon>Burkholderiaceae</taxon>
        <taxon>Cupriavidus</taxon>
    </lineage>
</organism>
<accession>A0A1K0IIL4</accession>
<dbReference type="NCBIfam" id="TIGR03021">
    <property type="entry name" value="pilP_fam"/>
    <property type="match status" value="1"/>
</dbReference>
<dbReference type="EMBL" id="FMSH01000308">
    <property type="protein sequence ID" value="SCU77603.1"/>
    <property type="molecule type" value="Genomic_DNA"/>
</dbReference>
<name>A0A1K0IIL4_CUPNE</name>
<reference evidence="2" key="1">
    <citation type="submission" date="2016-09" db="EMBL/GenBank/DDBJ databases">
        <authorList>
            <person name="Capua I."/>
            <person name="De Benedictis P."/>
            <person name="Joannis T."/>
            <person name="Lombin L.H."/>
            <person name="Cattoli G."/>
        </authorList>
    </citation>
    <scope>NUCLEOTIDE SEQUENCE</scope>
    <source>
        <strain evidence="2">B9</strain>
    </source>
</reference>
<evidence type="ECO:0008006" key="3">
    <source>
        <dbReference type="Google" id="ProtNLM"/>
    </source>
</evidence>
<evidence type="ECO:0000256" key="1">
    <source>
        <dbReference type="SAM" id="SignalP"/>
    </source>
</evidence>
<protein>
    <recommendedName>
        <fullName evidence="3">Type IV pilus biogenesis protein PilP</fullName>
    </recommendedName>
</protein>
<sequence length="224" mass="22380">MQKLAFNLRWAPAALAFAAVVGLSVSVSANAASAMSNPVAAAIASAGSGTVTSQPASGPAAQAAMPATAATGSGSVAPATVAETAQPSRHTDAAELAVLQSQITLWKARAEIAKYKAEVKRAEESLTAAPAGAPPAAGVPSSISLAGPMPAGGIAERGPRLVSEAPRLVSLHGFDGHYNAMVDVNGRMVPIQAGDALDGGWKVMNIDASGVKLANGKRVRTLRP</sequence>
<proteinExistence type="predicted"/>
<gene>
    <name evidence="2" type="ORF">CNECB9_3760053</name>
</gene>
<dbReference type="AlphaFoldDB" id="A0A1K0IIL4"/>
<feature type="signal peptide" evidence="1">
    <location>
        <begin position="1"/>
        <end position="31"/>
    </location>
</feature>
<keyword evidence="1" id="KW-0732">Signal</keyword>
<evidence type="ECO:0000313" key="2">
    <source>
        <dbReference type="EMBL" id="SCU77603.1"/>
    </source>
</evidence>
<dbReference type="RefSeq" id="WP_340526921.1">
    <property type="nucleotide sequence ID" value="NZ_FMSH01000308.1"/>
</dbReference>